<dbReference type="GO" id="GO:0004518">
    <property type="term" value="F:nuclease activity"/>
    <property type="evidence" value="ECO:0007669"/>
    <property type="project" value="UniProtKB-KW"/>
</dbReference>
<dbReference type="InterPro" id="IPR001650">
    <property type="entry name" value="Helicase_C-like"/>
</dbReference>
<dbReference type="Pfam" id="PF00270">
    <property type="entry name" value="DEAD"/>
    <property type="match status" value="1"/>
</dbReference>
<dbReference type="InterPro" id="IPR011545">
    <property type="entry name" value="DEAD/DEAH_box_helicase_dom"/>
</dbReference>
<evidence type="ECO:0000256" key="6">
    <source>
        <dbReference type="ARBA" id="ARBA00022801"/>
    </source>
</evidence>
<dbReference type="GO" id="GO:0003676">
    <property type="term" value="F:nucleic acid binding"/>
    <property type="evidence" value="ECO:0007669"/>
    <property type="project" value="InterPro"/>
</dbReference>
<evidence type="ECO:0000259" key="11">
    <source>
        <dbReference type="PROSITE" id="PS51192"/>
    </source>
</evidence>
<dbReference type="NCBIfam" id="TIGR01596">
    <property type="entry name" value="cas3_HD"/>
    <property type="match status" value="1"/>
</dbReference>
<dbReference type="Gene3D" id="1.10.3210.30">
    <property type="match status" value="1"/>
</dbReference>
<dbReference type="GO" id="GO:0051607">
    <property type="term" value="P:defense response to virus"/>
    <property type="evidence" value="ECO:0007669"/>
    <property type="project" value="UniProtKB-KW"/>
</dbReference>
<dbReference type="SUPFAM" id="SSF52540">
    <property type="entry name" value="P-loop containing nucleoside triphosphate hydrolases"/>
    <property type="match status" value="1"/>
</dbReference>
<dbReference type="GO" id="GO:0046872">
    <property type="term" value="F:metal ion binding"/>
    <property type="evidence" value="ECO:0007669"/>
    <property type="project" value="UniProtKB-KW"/>
</dbReference>
<name>A0AA49GLJ0_9BACT</name>
<feature type="domain" description="Helicase ATP-binding" evidence="11">
    <location>
        <begin position="22"/>
        <end position="202"/>
    </location>
</feature>
<dbReference type="PROSITE" id="PS51192">
    <property type="entry name" value="HELICASE_ATP_BIND_1"/>
    <property type="match status" value="1"/>
</dbReference>
<evidence type="ECO:0000256" key="3">
    <source>
        <dbReference type="ARBA" id="ARBA00022722"/>
    </source>
</evidence>
<dbReference type="Gene3D" id="3.40.50.300">
    <property type="entry name" value="P-loop containing nucleotide triphosphate hydrolases"/>
    <property type="match status" value="2"/>
</dbReference>
<dbReference type="GO" id="GO:0016787">
    <property type="term" value="F:hydrolase activity"/>
    <property type="evidence" value="ECO:0007669"/>
    <property type="project" value="UniProtKB-KW"/>
</dbReference>
<dbReference type="InterPro" id="IPR014001">
    <property type="entry name" value="Helicase_ATP-bd"/>
</dbReference>
<dbReference type="InterPro" id="IPR006483">
    <property type="entry name" value="CRISPR-assoc_Cas3_HD"/>
</dbReference>
<gene>
    <name evidence="13" type="primary">cas3</name>
    <name evidence="13" type="ORF">K4G66_18710</name>
</gene>
<evidence type="ECO:0000256" key="2">
    <source>
        <dbReference type="ARBA" id="ARBA00009046"/>
    </source>
</evidence>
<evidence type="ECO:0000256" key="5">
    <source>
        <dbReference type="ARBA" id="ARBA00022741"/>
    </source>
</evidence>
<comment type="similarity">
    <text evidence="10">Belongs to the DEAD box helicase family.</text>
</comment>
<keyword evidence="5" id="KW-0547">Nucleotide-binding</keyword>
<evidence type="ECO:0000256" key="9">
    <source>
        <dbReference type="ARBA" id="ARBA00023118"/>
    </source>
</evidence>
<evidence type="ECO:0000256" key="10">
    <source>
        <dbReference type="ARBA" id="ARBA00038437"/>
    </source>
</evidence>
<dbReference type="InterPro" id="IPR006474">
    <property type="entry name" value="Helicase_Cas3_CRISPR-ass_core"/>
</dbReference>
<dbReference type="Pfam" id="PF22590">
    <property type="entry name" value="Cas3-like_C_2"/>
    <property type="match status" value="1"/>
</dbReference>
<dbReference type="InterPro" id="IPR027417">
    <property type="entry name" value="P-loop_NTPase"/>
</dbReference>
<dbReference type="PANTHER" id="PTHR47959">
    <property type="entry name" value="ATP-DEPENDENT RNA HELICASE RHLE-RELATED"/>
    <property type="match status" value="1"/>
</dbReference>
<dbReference type="GO" id="GO:0005524">
    <property type="term" value="F:ATP binding"/>
    <property type="evidence" value="ECO:0007669"/>
    <property type="project" value="UniProtKB-KW"/>
</dbReference>
<dbReference type="SMART" id="SM00487">
    <property type="entry name" value="DEXDc"/>
    <property type="match status" value="1"/>
</dbReference>
<keyword evidence="4" id="KW-0479">Metal-binding</keyword>
<comment type="similarity">
    <text evidence="2">In the central section; belongs to the CRISPR-associated helicase Cas3 family.</text>
</comment>
<keyword evidence="3" id="KW-0540">Nuclease</keyword>
<evidence type="ECO:0000256" key="1">
    <source>
        <dbReference type="ARBA" id="ARBA00006847"/>
    </source>
</evidence>
<sequence>MIRDYYHQLTSFFPYKYQIEVANLLLGGKNVILTVPTGAGKTWASIVPFLYALEHPEITFPKKMVYSLPLRTLTNSIYTDIIDNKCIQERFPRITRQTGEFSDDKYFEQDIIFSTIDQTLSNFLCFPLALSPRQANINAGALVGSYLVFDEFHLLDANLSMATTLGMLKMLGNLCRCCIMTATLSKEFTEAVREVLPNFSIVSLDDNKYQADKEKIGSLLPKVDKKKLKVENEPLSAIRIAEMHSSKTIVICNRVETAQIIYNDLIDIYDTKQHPNLSQIKRENIICLHARFFDKDRKEKESLLKQLFGKKTNENEEAILIATQVIEAGMDISCDVMHTEISPANSFLQRAGRCARFENQKGYIYVYDVLDEMDKVALENAKSNDDRNEIRRINNKYLPYKEPLCRATLVELRKYESLDGGTPKDIIEKVLGEEEKTVINQLQLGYYNFKEIKESWNECQKNHYRSTIRDIQSVDITIIDDGMGADVIKYPYALQSLSMYKWSLVGWLNKIVKGEGPEPFDEEDWLVKELYEPDDLFLENDEEIKIRLKEITDFKSLPARVYVNAKYLGYDESFGFNWQYEETFNVVSPRKESKEKEDNISALKKDTFYQHNKALLGAFAQEFLGEDESKLDFAFTQIAKYIGNTVLKRLDFIKIIKLMIVLHDYGKLNNDWQKPMQHYQALKEGVNPKDFLEILGHTDYDYKDEYDIQLSKKANLNSRPAHAGVGAYVAQEVLSDMYEDDYITSSISMAIARHHSPKTSDYPSFDITDQNYSAMQKLLDEIALNVELEKKETQGNLEGFVFDDWEREQLVYLFFARILRICDQRATEDFEKYLIEENNV</sequence>
<dbReference type="EMBL" id="CP120682">
    <property type="protein sequence ID" value="WKN34411.1"/>
    <property type="molecule type" value="Genomic_DNA"/>
</dbReference>
<feature type="domain" description="HD Cas3-type" evidence="12">
    <location>
        <begin position="643"/>
        <end position="826"/>
    </location>
</feature>
<protein>
    <submittedName>
        <fullName evidence="13">CRISPR-associated helicase Cas3</fullName>
    </submittedName>
</protein>
<evidence type="ECO:0000256" key="7">
    <source>
        <dbReference type="ARBA" id="ARBA00022806"/>
    </source>
</evidence>
<keyword evidence="7" id="KW-0347">Helicase</keyword>
<evidence type="ECO:0000256" key="4">
    <source>
        <dbReference type="ARBA" id="ARBA00022723"/>
    </source>
</evidence>
<dbReference type="GO" id="GO:0005829">
    <property type="term" value="C:cytosol"/>
    <property type="evidence" value="ECO:0007669"/>
    <property type="project" value="TreeGrafter"/>
</dbReference>
<evidence type="ECO:0000259" key="12">
    <source>
        <dbReference type="PROSITE" id="PS51643"/>
    </source>
</evidence>
<keyword evidence="8" id="KW-0067">ATP-binding</keyword>
<evidence type="ECO:0000256" key="8">
    <source>
        <dbReference type="ARBA" id="ARBA00022840"/>
    </source>
</evidence>
<dbReference type="SMART" id="SM00490">
    <property type="entry name" value="HELICc"/>
    <property type="match status" value="1"/>
</dbReference>
<organism evidence="13">
    <name type="scientific">Roseihalotalea indica</name>
    <dbReference type="NCBI Taxonomy" id="2867963"/>
    <lineage>
        <taxon>Bacteria</taxon>
        <taxon>Pseudomonadati</taxon>
        <taxon>Bacteroidota</taxon>
        <taxon>Cytophagia</taxon>
        <taxon>Cytophagales</taxon>
        <taxon>Catalimonadaceae</taxon>
        <taxon>Roseihalotalea</taxon>
    </lineage>
</organism>
<dbReference type="AlphaFoldDB" id="A0AA49GLJ0"/>
<keyword evidence="6" id="KW-0378">Hydrolase</keyword>
<dbReference type="GO" id="GO:0003724">
    <property type="term" value="F:RNA helicase activity"/>
    <property type="evidence" value="ECO:0007669"/>
    <property type="project" value="TreeGrafter"/>
</dbReference>
<proteinExistence type="inferred from homology"/>
<comment type="similarity">
    <text evidence="1">In the N-terminal section; belongs to the CRISPR-associated nuclease Cas3-HD family.</text>
</comment>
<reference evidence="13" key="1">
    <citation type="journal article" date="2023" name="Comput. Struct. Biotechnol. J.">
        <title>Discovery of a novel marine Bacteroidetes with a rich repertoire of carbohydrate-active enzymes.</title>
        <authorList>
            <person name="Chen B."/>
            <person name="Liu G."/>
            <person name="Chen Q."/>
            <person name="Wang H."/>
            <person name="Liu L."/>
            <person name="Tang K."/>
        </authorList>
    </citation>
    <scope>NUCLEOTIDE SEQUENCE</scope>
    <source>
        <strain evidence="13">TK19036</strain>
    </source>
</reference>
<accession>A0AA49GLJ0</accession>
<dbReference type="PANTHER" id="PTHR47959:SF16">
    <property type="entry name" value="CRISPR-ASSOCIATED NUCLEASE_HELICASE CAS3-RELATED"/>
    <property type="match status" value="1"/>
</dbReference>
<dbReference type="InterPro" id="IPR054712">
    <property type="entry name" value="Cas3-like_dom"/>
</dbReference>
<dbReference type="InterPro" id="IPR038257">
    <property type="entry name" value="CRISPR-assoc_Cas3_HD_sf"/>
</dbReference>
<dbReference type="PROSITE" id="PS51643">
    <property type="entry name" value="HD_CAS3"/>
    <property type="match status" value="1"/>
</dbReference>
<keyword evidence="9" id="KW-0051">Antiviral defense</keyword>
<reference evidence="13" key="2">
    <citation type="journal article" date="2024" name="Antonie Van Leeuwenhoek">
        <title>Roseihalotalea indica gen. nov., sp. nov., a halophilic Bacteroidetes from mesopelagic Southwest Indian Ocean with higher carbohydrate metabolic potential.</title>
        <authorList>
            <person name="Chen B."/>
            <person name="Zhang M."/>
            <person name="Lin D."/>
            <person name="Ye J."/>
            <person name="Tang K."/>
        </authorList>
    </citation>
    <scope>NUCLEOTIDE SEQUENCE</scope>
    <source>
        <strain evidence="13">TK19036</strain>
    </source>
</reference>
<dbReference type="NCBIfam" id="TIGR01587">
    <property type="entry name" value="cas3_core"/>
    <property type="match status" value="1"/>
</dbReference>
<evidence type="ECO:0000313" key="13">
    <source>
        <dbReference type="EMBL" id="WKN34411.1"/>
    </source>
</evidence>
<dbReference type="InterPro" id="IPR050079">
    <property type="entry name" value="DEAD_box_RNA_helicase"/>
</dbReference>